<sequence>MLEAGYTCSKEKAPPLIKHERPRKYLATIMLDKHLKEARNTIAIEDPKIANKDYYLLLDLAGI</sequence>
<keyword evidence="2" id="KW-1185">Reference proteome</keyword>
<dbReference type="GeneID" id="41989400"/>
<protein>
    <submittedName>
        <fullName evidence="1">Uncharacterized protein</fullName>
    </submittedName>
</protein>
<comment type="caution">
    <text evidence="1">The sequence shown here is derived from an EMBL/GenBank/DDBJ whole genome shotgun (WGS) entry which is preliminary data.</text>
</comment>
<dbReference type="Proteomes" id="UP000431533">
    <property type="component" value="Unassembled WGS sequence"/>
</dbReference>
<dbReference type="EMBL" id="QGMH01000198">
    <property type="protein sequence ID" value="TVY23182.1"/>
    <property type="molecule type" value="Genomic_DNA"/>
</dbReference>
<dbReference type="OrthoDB" id="5084510at2759"/>
<dbReference type="AlphaFoldDB" id="A0A8H8TWS3"/>
<evidence type="ECO:0000313" key="1">
    <source>
        <dbReference type="EMBL" id="TVY23182.1"/>
    </source>
</evidence>
<gene>
    <name evidence="1" type="ORF">LHYA1_G009202</name>
</gene>
<evidence type="ECO:0000313" key="2">
    <source>
        <dbReference type="Proteomes" id="UP000431533"/>
    </source>
</evidence>
<reference evidence="1 2" key="1">
    <citation type="submission" date="2018-05" db="EMBL/GenBank/DDBJ databases">
        <title>Genome sequencing and assembly of the regulated plant pathogen Lachnellula willkommii and related sister species for the development of diagnostic species identification markers.</title>
        <authorList>
            <person name="Giroux E."/>
            <person name="Bilodeau G."/>
        </authorList>
    </citation>
    <scope>NUCLEOTIDE SEQUENCE [LARGE SCALE GENOMIC DNA]</scope>
    <source>
        <strain evidence="1 2">CBS 185.66</strain>
    </source>
</reference>
<name>A0A8H8TWS3_9HELO</name>
<proteinExistence type="predicted"/>
<accession>A0A8H8TWS3</accession>
<dbReference type="RefSeq" id="XP_031001970.1">
    <property type="nucleotide sequence ID" value="XM_031154106.1"/>
</dbReference>
<organism evidence="1 2">
    <name type="scientific">Lachnellula hyalina</name>
    <dbReference type="NCBI Taxonomy" id="1316788"/>
    <lineage>
        <taxon>Eukaryota</taxon>
        <taxon>Fungi</taxon>
        <taxon>Dikarya</taxon>
        <taxon>Ascomycota</taxon>
        <taxon>Pezizomycotina</taxon>
        <taxon>Leotiomycetes</taxon>
        <taxon>Helotiales</taxon>
        <taxon>Lachnaceae</taxon>
        <taxon>Lachnellula</taxon>
    </lineage>
</organism>